<reference evidence="3" key="2">
    <citation type="submission" date="2025-08" db="UniProtKB">
        <authorList>
            <consortium name="RefSeq"/>
        </authorList>
    </citation>
    <scope>IDENTIFICATION</scope>
    <source>
        <tissue evidence="3">Leaf</tissue>
    </source>
</reference>
<name>A0ABM0WP94_CAMSA</name>
<protein>
    <submittedName>
        <fullName evidence="3">Uncharacterized protein LOC104753510</fullName>
    </submittedName>
</protein>
<evidence type="ECO:0000313" key="2">
    <source>
        <dbReference type="Proteomes" id="UP000694864"/>
    </source>
</evidence>
<evidence type="ECO:0000259" key="1">
    <source>
        <dbReference type="Pfam" id="PF13456"/>
    </source>
</evidence>
<accession>A0ABM0WP94</accession>
<evidence type="ECO:0000313" key="3">
    <source>
        <dbReference type="RefSeq" id="XP_010474056.1"/>
    </source>
</evidence>
<dbReference type="RefSeq" id="XP_010474056.1">
    <property type="nucleotide sequence ID" value="XM_010475754.1"/>
</dbReference>
<proteinExistence type="predicted"/>
<gene>
    <name evidence="3" type="primary">LOC104753510</name>
</gene>
<sequence>MERSFPWIVWRIWKNRNLQIFEGKGFSPIESVEKIYEYCAQRTDSNEEPREESTQTTTARRSVLQNFHDGSAWVLSDERGEVLIHSRRAFKGINLKNKTSFVGLIWAMESMLQHRVNKVIFAFEDNTVIAYMQRPQVWPSFKWEIEELGKLLEGFLEWNLVLEESSANREATLIAQSVTRDNRINSYVAESSPSWLRELFENERVPSSLLS</sequence>
<dbReference type="GeneID" id="104753510"/>
<organism evidence="2 3">
    <name type="scientific">Camelina sativa</name>
    <name type="common">False flax</name>
    <name type="synonym">Myagrum sativum</name>
    <dbReference type="NCBI Taxonomy" id="90675"/>
    <lineage>
        <taxon>Eukaryota</taxon>
        <taxon>Viridiplantae</taxon>
        <taxon>Streptophyta</taxon>
        <taxon>Embryophyta</taxon>
        <taxon>Tracheophyta</taxon>
        <taxon>Spermatophyta</taxon>
        <taxon>Magnoliopsida</taxon>
        <taxon>eudicotyledons</taxon>
        <taxon>Gunneridae</taxon>
        <taxon>Pentapetalae</taxon>
        <taxon>rosids</taxon>
        <taxon>malvids</taxon>
        <taxon>Brassicales</taxon>
        <taxon>Brassicaceae</taxon>
        <taxon>Camelineae</taxon>
        <taxon>Camelina</taxon>
    </lineage>
</organism>
<keyword evidence="2" id="KW-1185">Reference proteome</keyword>
<feature type="domain" description="RNase H type-1" evidence="1">
    <location>
        <begin position="70"/>
        <end position="177"/>
    </location>
</feature>
<reference evidence="2" key="1">
    <citation type="journal article" date="2014" name="Nat. Commun.">
        <title>The emerging biofuel crop Camelina sativa retains a highly undifferentiated hexaploid genome structure.</title>
        <authorList>
            <person name="Kagale S."/>
            <person name="Koh C."/>
            <person name="Nixon J."/>
            <person name="Bollina V."/>
            <person name="Clarke W.E."/>
            <person name="Tuteja R."/>
            <person name="Spillane C."/>
            <person name="Robinson S.J."/>
            <person name="Links M.G."/>
            <person name="Clarke C."/>
            <person name="Higgins E.E."/>
            <person name="Huebert T."/>
            <person name="Sharpe A.G."/>
            <person name="Parkin I.A."/>
        </authorList>
    </citation>
    <scope>NUCLEOTIDE SEQUENCE [LARGE SCALE GENOMIC DNA]</scope>
    <source>
        <strain evidence="2">cv. DH55</strain>
    </source>
</reference>
<dbReference type="Pfam" id="PF13456">
    <property type="entry name" value="RVT_3"/>
    <property type="match status" value="1"/>
</dbReference>
<dbReference type="Proteomes" id="UP000694864">
    <property type="component" value="Chromosome 16"/>
</dbReference>
<dbReference type="InterPro" id="IPR002156">
    <property type="entry name" value="RNaseH_domain"/>
</dbReference>